<accession>A0A8T0Y4A4</accession>
<evidence type="ECO:0000313" key="5">
    <source>
        <dbReference type="Proteomes" id="UP000823388"/>
    </source>
</evidence>
<protein>
    <submittedName>
        <fullName evidence="4">Uncharacterized protein</fullName>
    </submittedName>
</protein>
<dbReference type="GO" id="GO:0016747">
    <property type="term" value="F:acyltransferase activity, transferring groups other than amino-acyl groups"/>
    <property type="evidence" value="ECO:0007669"/>
    <property type="project" value="TreeGrafter"/>
</dbReference>
<dbReference type="OrthoDB" id="671439at2759"/>
<dbReference type="Proteomes" id="UP000823388">
    <property type="component" value="Chromosome 1K"/>
</dbReference>
<dbReference type="InterPro" id="IPR050317">
    <property type="entry name" value="Plant_Fungal_Acyltransferase"/>
</dbReference>
<evidence type="ECO:0000256" key="3">
    <source>
        <dbReference type="ARBA" id="ARBA00023315"/>
    </source>
</evidence>
<name>A0A8T0Y4A4_PANVG</name>
<reference evidence="4" key="1">
    <citation type="submission" date="2020-05" db="EMBL/GenBank/DDBJ databases">
        <title>WGS assembly of Panicum virgatum.</title>
        <authorList>
            <person name="Lovell J.T."/>
            <person name="Jenkins J."/>
            <person name="Shu S."/>
            <person name="Juenger T.E."/>
            <person name="Schmutz J."/>
        </authorList>
    </citation>
    <scope>NUCLEOTIDE SEQUENCE</scope>
    <source>
        <strain evidence="4">AP13</strain>
    </source>
</reference>
<organism evidence="4 5">
    <name type="scientific">Panicum virgatum</name>
    <name type="common">Blackwell switchgrass</name>
    <dbReference type="NCBI Taxonomy" id="38727"/>
    <lineage>
        <taxon>Eukaryota</taxon>
        <taxon>Viridiplantae</taxon>
        <taxon>Streptophyta</taxon>
        <taxon>Embryophyta</taxon>
        <taxon>Tracheophyta</taxon>
        <taxon>Spermatophyta</taxon>
        <taxon>Magnoliopsida</taxon>
        <taxon>Liliopsida</taxon>
        <taxon>Poales</taxon>
        <taxon>Poaceae</taxon>
        <taxon>PACMAD clade</taxon>
        <taxon>Panicoideae</taxon>
        <taxon>Panicodae</taxon>
        <taxon>Paniceae</taxon>
        <taxon>Panicinae</taxon>
        <taxon>Panicum</taxon>
        <taxon>Panicum sect. Hiantes</taxon>
    </lineage>
</organism>
<dbReference type="InterPro" id="IPR023213">
    <property type="entry name" value="CAT-like_dom_sf"/>
</dbReference>
<comment type="similarity">
    <text evidence="1">Belongs to the plant acyltransferase family.</text>
</comment>
<gene>
    <name evidence="4" type="ORF">PVAP13_1KG534404</name>
</gene>
<dbReference type="FunFam" id="3.30.559.10:FF:000015">
    <property type="entry name" value="Spermidine hydroxycinnamoyl transferase"/>
    <property type="match status" value="1"/>
</dbReference>
<keyword evidence="3" id="KW-0012">Acyltransferase</keyword>
<evidence type="ECO:0000256" key="2">
    <source>
        <dbReference type="ARBA" id="ARBA00022679"/>
    </source>
</evidence>
<dbReference type="AlphaFoldDB" id="A0A8T0Y4A4"/>
<dbReference type="PANTHER" id="PTHR31642">
    <property type="entry name" value="TRICHOTHECENE 3-O-ACETYLTRANSFERASE"/>
    <property type="match status" value="1"/>
</dbReference>
<evidence type="ECO:0000313" key="4">
    <source>
        <dbReference type="EMBL" id="KAG2662209.1"/>
    </source>
</evidence>
<dbReference type="Pfam" id="PF02458">
    <property type="entry name" value="Transferase"/>
    <property type="match status" value="1"/>
</dbReference>
<keyword evidence="5" id="KW-1185">Reference proteome</keyword>
<dbReference type="FunFam" id="3.30.559.10:FF:000008">
    <property type="entry name" value="Tryptamine hydroxycinnamoyl transferase"/>
    <property type="match status" value="1"/>
</dbReference>
<dbReference type="EMBL" id="CM029037">
    <property type="protein sequence ID" value="KAG2662209.1"/>
    <property type="molecule type" value="Genomic_DNA"/>
</dbReference>
<dbReference type="PANTHER" id="PTHR31642:SF138">
    <property type="entry name" value="PUTRESCINE HYDROXYCINNAMOYLTRANSFERASE 1"/>
    <property type="match status" value="1"/>
</dbReference>
<sequence>MAVEILESCMVTPGEAATPKHGVWLSNLDLLVARSHTPTVYVYRPSPGPAFFSPDVLKAALSKVLVPFYPLAGRLGRDGAGRPEIHCTGDGVLFVTARADATLQDLGGFVPSDELRRLLVPSADGGDDRAGILAMFQVTFFKCGGVCVGAAIHHTAADGLAALDFVNTWAAIARGAGEAAPRPWLDRTLLRARSPPAVRFDHAEYSRRGGGGSKVPFDSAILPVSKAQIDALKAGKKLSTFKAVVAHVWRCACKARGLAATEDTRLYMTADARSRVRPPLPEGYLGNAIFRASTVAKVGDVVSEPLDAAADRISGATARLDDEYIRSLVDHLEQAVSDAAGLRKGEWVMPETDLWVISWQGLPIYDADFGWGRPAFMNRACLQFSGLVYLVPGPDGDGRLDVVVAMEPKSLARFKELLYEELK</sequence>
<comment type="caution">
    <text evidence="4">The sequence shown here is derived from an EMBL/GenBank/DDBJ whole genome shotgun (WGS) entry which is preliminary data.</text>
</comment>
<dbReference type="Gene3D" id="3.30.559.10">
    <property type="entry name" value="Chloramphenicol acetyltransferase-like domain"/>
    <property type="match status" value="2"/>
</dbReference>
<evidence type="ECO:0000256" key="1">
    <source>
        <dbReference type="ARBA" id="ARBA00009861"/>
    </source>
</evidence>
<keyword evidence="2" id="KW-0808">Transferase</keyword>
<proteinExistence type="inferred from homology"/>